<keyword evidence="9 14" id="KW-0418">Kinase</keyword>
<evidence type="ECO:0000256" key="13">
    <source>
        <dbReference type="ARBA" id="ARBA00023317"/>
    </source>
</evidence>
<dbReference type="FunFam" id="3.20.20.60:FF:000025">
    <property type="entry name" value="Pyruvate kinase"/>
    <property type="match status" value="1"/>
</dbReference>
<dbReference type="UniPathway" id="UPA00109">
    <property type="reaction ID" value="UER00188"/>
</dbReference>
<dbReference type="AlphaFoldDB" id="G0R0J9"/>
<evidence type="ECO:0000256" key="5">
    <source>
        <dbReference type="ARBA" id="ARBA00012142"/>
    </source>
</evidence>
<keyword evidence="11 14" id="KW-0460">Magnesium</keyword>
<evidence type="ECO:0000256" key="10">
    <source>
        <dbReference type="ARBA" id="ARBA00022840"/>
    </source>
</evidence>
<dbReference type="RefSeq" id="XP_004030221.1">
    <property type="nucleotide sequence ID" value="XM_004030173.1"/>
</dbReference>
<dbReference type="InterPro" id="IPR040442">
    <property type="entry name" value="Pyrv_kinase-like_dom_sf"/>
</dbReference>
<comment type="similarity">
    <text evidence="4 14">Belongs to the pyruvate kinase family.</text>
</comment>
<evidence type="ECO:0000256" key="11">
    <source>
        <dbReference type="ARBA" id="ARBA00022842"/>
    </source>
</evidence>
<dbReference type="GeneID" id="14905090"/>
<dbReference type="Pfam" id="PF00224">
    <property type="entry name" value="PK"/>
    <property type="match status" value="1"/>
</dbReference>
<evidence type="ECO:0000256" key="1">
    <source>
        <dbReference type="ARBA" id="ARBA00001946"/>
    </source>
</evidence>
<evidence type="ECO:0000313" key="17">
    <source>
        <dbReference type="EMBL" id="EGR28985.1"/>
    </source>
</evidence>
<comment type="cofactor">
    <cofactor evidence="2">
        <name>K(+)</name>
        <dbReference type="ChEBI" id="CHEBI:29103"/>
    </cofactor>
</comment>
<dbReference type="InterPro" id="IPR015813">
    <property type="entry name" value="Pyrv/PenolPyrv_kinase-like_dom"/>
</dbReference>
<evidence type="ECO:0000259" key="15">
    <source>
        <dbReference type="Pfam" id="PF00224"/>
    </source>
</evidence>
<evidence type="ECO:0000313" key="18">
    <source>
        <dbReference type="Proteomes" id="UP000008983"/>
    </source>
</evidence>
<dbReference type="GO" id="GO:0030955">
    <property type="term" value="F:potassium ion binding"/>
    <property type="evidence" value="ECO:0007669"/>
    <property type="project" value="InterPro"/>
</dbReference>
<dbReference type="Gene3D" id="3.40.1380.20">
    <property type="entry name" value="Pyruvate kinase, C-terminal domain"/>
    <property type="match status" value="1"/>
</dbReference>
<dbReference type="GO" id="GO:0016301">
    <property type="term" value="F:kinase activity"/>
    <property type="evidence" value="ECO:0007669"/>
    <property type="project" value="UniProtKB-KW"/>
</dbReference>
<evidence type="ECO:0000259" key="16">
    <source>
        <dbReference type="Pfam" id="PF02887"/>
    </source>
</evidence>
<dbReference type="Gene3D" id="3.20.20.60">
    <property type="entry name" value="Phosphoenolpyruvate-binding domains"/>
    <property type="match status" value="1"/>
</dbReference>
<accession>G0R0J9</accession>
<feature type="domain" description="Pyruvate kinase C-terminal" evidence="16">
    <location>
        <begin position="332"/>
        <end position="444"/>
    </location>
</feature>
<reference evidence="17 18" key="1">
    <citation type="submission" date="2011-07" db="EMBL/GenBank/DDBJ databases">
        <authorList>
            <person name="Coyne R."/>
            <person name="Brami D."/>
            <person name="Johnson J."/>
            <person name="Hostetler J."/>
            <person name="Hannick L."/>
            <person name="Clark T."/>
            <person name="Cassidy-Hanley D."/>
            <person name="Inman J."/>
        </authorList>
    </citation>
    <scope>NUCLEOTIDE SEQUENCE [LARGE SCALE GENOMIC DNA]</scope>
    <source>
        <strain evidence="17 18">G5</strain>
    </source>
</reference>
<evidence type="ECO:0000256" key="3">
    <source>
        <dbReference type="ARBA" id="ARBA00004997"/>
    </source>
</evidence>
<dbReference type="FunCoup" id="G0R0J9">
    <property type="interactions" value="66"/>
</dbReference>
<dbReference type="GO" id="GO:0000287">
    <property type="term" value="F:magnesium ion binding"/>
    <property type="evidence" value="ECO:0007669"/>
    <property type="project" value="InterPro"/>
</dbReference>
<dbReference type="InterPro" id="IPR001697">
    <property type="entry name" value="Pyr_Knase"/>
</dbReference>
<keyword evidence="13 17" id="KW-0670">Pyruvate</keyword>
<comment type="pathway">
    <text evidence="3 14">Carbohydrate degradation; glycolysis; pyruvate from D-glyceraldehyde 3-phosphate: step 5/5.</text>
</comment>
<proteinExistence type="inferred from homology"/>
<dbReference type="PANTHER" id="PTHR11817">
    <property type="entry name" value="PYRUVATE KINASE"/>
    <property type="match status" value="1"/>
</dbReference>
<feature type="domain" description="Pyruvate kinase barrel" evidence="15">
    <location>
        <begin position="43"/>
        <end position="298"/>
    </location>
</feature>
<evidence type="ECO:0000256" key="14">
    <source>
        <dbReference type="RuleBase" id="RU000504"/>
    </source>
</evidence>
<dbReference type="Proteomes" id="UP000008983">
    <property type="component" value="Unassembled WGS sequence"/>
</dbReference>
<dbReference type="GO" id="GO:0005524">
    <property type="term" value="F:ATP binding"/>
    <property type="evidence" value="ECO:0007669"/>
    <property type="project" value="UniProtKB-KW"/>
</dbReference>
<evidence type="ECO:0000256" key="6">
    <source>
        <dbReference type="ARBA" id="ARBA00022679"/>
    </source>
</evidence>
<sequence length="448" mass="51004">MKIQLIIQEKLLNQKSIYNVLLCQTQGDQKQQLRIQKMVNLQNQNKDNYWKYQATMKSMKVIIKQLDAQQIYLNVQKQVNKYQCNKEVYLAMLLKQKRQIQFIQNKHNIYKKESVIVQIDNDSILNSQTRIRLPGCNLNLPTISEQDEEDIINYGVEKGIDYISVSFCTSAQDIEQIKDLISPRGDNIKIIAKIENLLGLENFEEILQASDGIMIARGDLGMEIPTQKVFVAQKWIIERCLEVGKPVITATQMMESMIQYPRPTRAEASDVANAILDGTDAVLLSSETSKGKYPVECIQIISKLVSEAEMCYNNAQNFFHRTKIVREISDRESMATSAVQMSFDLKANTIVIFSMYGDMARMVCKYRPKAHIIVVSNMAGTIKGLAISCGIVCLKVPSFQGIDQIINYAIQRAKELNFCQKNEKVIVIMGSEEDDQDQSDILKVKVVT</sequence>
<dbReference type="EC" id="2.7.1.40" evidence="5 14"/>
<dbReference type="OrthoDB" id="108365at2759"/>
<dbReference type="PRINTS" id="PR01050">
    <property type="entry name" value="PYRUVTKNASE"/>
</dbReference>
<evidence type="ECO:0000256" key="4">
    <source>
        <dbReference type="ARBA" id="ARBA00008663"/>
    </source>
</evidence>
<dbReference type="SUPFAM" id="SSF52935">
    <property type="entry name" value="PK C-terminal domain-like"/>
    <property type="match status" value="1"/>
</dbReference>
<dbReference type="InParanoid" id="G0R0J9"/>
<keyword evidence="6 14" id="KW-0808">Transferase</keyword>
<dbReference type="eggNOG" id="KOG2323">
    <property type="taxonomic scope" value="Eukaryota"/>
</dbReference>
<dbReference type="Gene3D" id="2.40.33.10">
    <property type="entry name" value="PK beta-barrel domain-like"/>
    <property type="match status" value="1"/>
</dbReference>
<dbReference type="Pfam" id="PF02887">
    <property type="entry name" value="PK_C"/>
    <property type="match status" value="1"/>
</dbReference>
<dbReference type="OMA" id="MAKMKIV"/>
<keyword evidence="7" id="KW-0479">Metal-binding</keyword>
<dbReference type="GO" id="GO:0004743">
    <property type="term" value="F:pyruvate kinase activity"/>
    <property type="evidence" value="ECO:0007669"/>
    <property type="project" value="UniProtKB-EC"/>
</dbReference>
<keyword evidence="18" id="KW-1185">Reference proteome</keyword>
<organism evidence="17 18">
    <name type="scientific">Ichthyophthirius multifiliis</name>
    <name type="common">White spot disease agent</name>
    <name type="synonym">Ich</name>
    <dbReference type="NCBI Taxonomy" id="5932"/>
    <lineage>
        <taxon>Eukaryota</taxon>
        <taxon>Sar</taxon>
        <taxon>Alveolata</taxon>
        <taxon>Ciliophora</taxon>
        <taxon>Intramacronucleata</taxon>
        <taxon>Oligohymenophorea</taxon>
        <taxon>Hymenostomatida</taxon>
        <taxon>Ophryoglenina</taxon>
        <taxon>Ichthyophthirius</taxon>
    </lineage>
</organism>
<dbReference type="NCBIfam" id="TIGR01064">
    <property type="entry name" value="pyruv_kin"/>
    <property type="match status" value="1"/>
</dbReference>
<dbReference type="InterPro" id="IPR015806">
    <property type="entry name" value="Pyrv_Knase_insert_dom_sf"/>
</dbReference>
<evidence type="ECO:0000256" key="2">
    <source>
        <dbReference type="ARBA" id="ARBA00001958"/>
    </source>
</evidence>
<evidence type="ECO:0000256" key="12">
    <source>
        <dbReference type="ARBA" id="ARBA00023152"/>
    </source>
</evidence>
<gene>
    <name evidence="17" type="ORF">IMG5_165290</name>
</gene>
<dbReference type="SUPFAM" id="SSF51621">
    <property type="entry name" value="Phosphoenolpyruvate/pyruvate domain"/>
    <property type="match status" value="1"/>
</dbReference>
<name>G0R0J9_ICHMU</name>
<protein>
    <recommendedName>
        <fullName evidence="5 14">Pyruvate kinase</fullName>
        <ecNumber evidence="5 14">2.7.1.40</ecNumber>
    </recommendedName>
</protein>
<evidence type="ECO:0000256" key="7">
    <source>
        <dbReference type="ARBA" id="ARBA00022723"/>
    </source>
</evidence>
<dbReference type="STRING" id="857967.G0R0J9"/>
<dbReference type="EMBL" id="GL984196">
    <property type="protein sequence ID" value="EGR28985.1"/>
    <property type="molecule type" value="Genomic_DNA"/>
</dbReference>
<keyword evidence="10" id="KW-0067">ATP-binding</keyword>
<dbReference type="InterPro" id="IPR036918">
    <property type="entry name" value="Pyrv_Knase_C_sf"/>
</dbReference>
<keyword evidence="8" id="KW-0547">Nucleotide-binding</keyword>
<comment type="catalytic activity">
    <reaction evidence="14">
        <text>pyruvate + ATP = phosphoenolpyruvate + ADP + H(+)</text>
        <dbReference type="Rhea" id="RHEA:18157"/>
        <dbReference type="ChEBI" id="CHEBI:15361"/>
        <dbReference type="ChEBI" id="CHEBI:15378"/>
        <dbReference type="ChEBI" id="CHEBI:30616"/>
        <dbReference type="ChEBI" id="CHEBI:58702"/>
        <dbReference type="ChEBI" id="CHEBI:456216"/>
        <dbReference type="EC" id="2.7.1.40"/>
    </reaction>
</comment>
<evidence type="ECO:0000256" key="8">
    <source>
        <dbReference type="ARBA" id="ARBA00022741"/>
    </source>
</evidence>
<comment type="cofactor">
    <cofactor evidence="1">
        <name>Mg(2+)</name>
        <dbReference type="ChEBI" id="CHEBI:18420"/>
    </cofactor>
</comment>
<evidence type="ECO:0000256" key="9">
    <source>
        <dbReference type="ARBA" id="ARBA00022777"/>
    </source>
</evidence>
<dbReference type="InterPro" id="IPR015793">
    <property type="entry name" value="Pyrv_Knase_brl"/>
</dbReference>
<keyword evidence="12 14" id="KW-0324">Glycolysis</keyword>
<dbReference type="InterPro" id="IPR015795">
    <property type="entry name" value="Pyrv_Knase_C"/>
</dbReference>